<dbReference type="Gene3D" id="1.10.10.10">
    <property type="entry name" value="Winged helix-like DNA-binding domain superfamily/Winged helix DNA-binding domain"/>
    <property type="match status" value="1"/>
</dbReference>
<dbReference type="PANTHER" id="PTHR33204:SF29">
    <property type="entry name" value="TRANSCRIPTIONAL REGULATOR"/>
    <property type="match status" value="1"/>
</dbReference>
<dbReference type="InterPro" id="IPR002577">
    <property type="entry name" value="HTH_HxlR"/>
</dbReference>
<keyword evidence="2" id="KW-0238">DNA-binding</keyword>
<evidence type="ECO:0000256" key="2">
    <source>
        <dbReference type="ARBA" id="ARBA00023125"/>
    </source>
</evidence>
<keyword evidence="1" id="KW-0805">Transcription regulation</keyword>
<dbReference type="Proteomes" id="UP000184287">
    <property type="component" value="Unassembled WGS sequence"/>
</dbReference>
<dbReference type="Pfam" id="PF01638">
    <property type="entry name" value="HxlR"/>
    <property type="match status" value="1"/>
</dbReference>
<dbReference type="InterPro" id="IPR036388">
    <property type="entry name" value="WH-like_DNA-bd_sf"/>
</dbReference>
<dbReference type="SUPFAM" id="SSF46785">
    <property type="entry name" value="Winged helix' DNA-binding domain"/>
    <property type="match status" value="1"/>
</dbReference>
<reference evidence="6" key="1">
    <citation type="submission" date="2016-11" db="EMBL/GenBank/DDBJ databases">
        <authorList>
            <person name="Varghese N."/>
            <person name="Submissions S."/>
        </authorList>
    </citation>
    <scope>NUCLEOTIDE SEQUENCE [LARGE SCALE GENOMIC DNA]</scope>
    <source>
        <strain evidence="6">DSM 16990</strain>
    </source>
</reference>
<dbReference type="OrthoDB" id="9797599at2"/>
<dbReference type="AlphaFoldDB" id="A0A1M5L2G9"/>
<dbReference type="InterPro" id="IPR036390">
    <property type="entry name" value="WH_DNA-bd_sf"/>
</dbReference>
<dbReference type="EMBL" id="FQUQ01000006">
    <property type="protein sequence ID" value="SHG59186.1"/>
    <property type="molecule type" value="Genomic_DNA"/>
</dbReference>
<evidence type="ECO:0000313" key="5">
    <source>
        <dbReference type="EMBL" id="SHG59186.1"/>
    </source>
</evidence>
<evidence type="ECO:0000256" key="1">
    <source>
        <dbReference type="ARBA" id="ARBA00023015"/>
    </source>
</evidence>
<dbReference type="GO" id="GO:0003677">
    <property type="term" value="F:DNA binding"/>
    <property type="evidence" value="ECO:0007669"/>
    <property type="project" value="UniProtKB-KW"/>
</dbReference>
<proteinExistence type="predicted"/>
<keyword evidence="6" id="KW-1185">Reference proteome</keyword>
<gene>
    <name evidence="5" type="ORF">SAMN04488522_106183</name>
</gene>
<dbReference type="PROSITE" id="PS51118">
    <property type="entry name" value="HTH_HXLR"/>
    <property type="match status" value="1"/>
</dbReference>
<evidence type="ECO:0000313" key="6">
    <source>
        <dbReference type="Proteomes" id="UP000184287"/>
    </source>
</evidence>
<name>A0A1M5L2G9_9SPHI</name>
<feature type="domain" description="HTH hxlR-type" evidence="4">
    <location>
        <begin position="13"/>
        <end position="111"/>
    </location>
</feature>
<dbReference type="STRING" id="288992.SAMN04488522_106183"/>
<sequence length="114" mass="13382">MKDFIHQNKVYYSPVEFAIAHIGGVWKMPIILCLRTHALRYRELKERITHISDKMLVTQLRELEEKGMLSRTIYREKPPRVDYELTTKGKQALPVIDQLHAYGQVLMQTENISA</sequence>
<dbReference type="RefSeq" id="WP_073236209.1">
    <property type="nucleotide sequence ID" value="NZ_FQUQ01000006.1"/>
</dbReference>
<evidence type="ECO:0000256" key="3">
    <source>
        <dbReference type="ARBA" id="ARBA00023163"/>
    </source>
</evidence>
<keyword evidence="3" id="KW-0804">Transcription</keyword>
<accession>A0A1M5L2G9</accession>
<organism evidence="5 6">
    <name type="scientific">Pedobacter caeni</name>
    <dbReference type="NCBI Taxonomy" id="288992"/>
    <lineage>
        <taxon>Bacteria</taxon>
        <taxon>Pseudomonadati</taxon>
        <taxon>Bacteroidota</taxon>
        <taxon>Sphingobacteriia</taxon>
        <taxon>Sphingobacteriales</taxon>
        <taxon>Sphingobacteriaceae</taxon>
        <taxon>Pedobacter</taxon>
    </lineage>
</organism>
<protein>
    <submittedName>
        <fullName evidence="5">Transcriptional regulator, HxlR family</fullName>
    </submittedName>
</protein>
<dbReference type="PANTHER" id="PTHR33204">
    <property type="entry name" value="TRANSCRIPTIONAL REGULATOR, MARR FAMILY"/>
    <property type="match status" value="1"/>
</dbReference>
<evidence type="ECO:0000259" key="4">
    <source>
        <dbReference type="PROSITE" id="PS51118"/>
    </source>
</evidence>